<dbReference type="GO" id="GO:0006616">
    <property type="term" value="P:SRP-dependent cotranslational protein targeting to membrane, translocation"/>
    <property type="evidence" value="ECO:0007669"/>
    <property type="project" value="InterPro"/>
</dbReference>
<evidence type="ECO:0000256" key="8">
    <source>
        <dbReference type="PROSITE-ProRule" id="PRU00205"/>
    </source>
</evidence>
<sequence length="425" mass="49080">MVAMKGRKSSSKNPPILSHEFVIQNHADIISCVAMVFVIGLMMQVTSPWAYTFIAINHNITNTTEDPTAAIKYTTGWKDACAVFFYFLITIIMHAVLQEYVFDKISKRLHLSKVKLSKFNESSQLIVFYGLSALWAIDIIIRENILLNIWALWEDYPAPMSFSLKLFFICQLAYWLHCYPELYFQRVKKEDIPQRVVYATIGLFFTSVAYYFNFQQLAVILLTLHYVGDALLHSARLVHFIGQKEKQTRLSFLLANSTYAFVRVATIILSCVVFLYGLRQVEFKFDYVTGTFNTPAVHFAAIFTISLFQGYLLYLFVAKQIKRARENAAPVVVKTKPKQKQRKREGEMIPPLTYTFIFYFIFSSLLLCILIRYFCHVCSPEFIFHTIIMYVIAGKKSVLSEDDDLPEVDQATKNNLRSRPSAKTK</sequence>
<evidence type="ECO:0000256" key="9">
    <source>
        <dbReference type="SAM" id="Phobius"/>
    </source>
</evidence>
<organism evidence="11">
    <name type="scientific">Ooceraea biroi</name>
    <name type="common">Clonal raider ant</name>
    <name type="synonym">Cerapachys biroi</name>
    <dbReference type="NCBI Taxonomy" id="2015173"/>
    <lineage>
        <taxon>Eukaryota</taxon>
        <taxon>Metazoa</taxon>
        <taxon>Ecdysozoa</taxon>
        <taxon>Arthropoda</taxon>
        <taxon>Hexapoda</taxon>
        <taxon>Insecta</taxon>
        <taxon>Pterygota</taxon>
        <taxon>Neoptera</taxon>
        <taxon>Endopterygota</taxon>
        <taxon>Hymenoptera</taxon>
        <taxon>Apocrita</taxon>
        <taxon>Aculeata</taxon>
        <taxon>Formicoidea</taxon>
        <taxon>Formicidae</taxon>
        <taxon>Dorylinae</taxon>
        <taxon>Ooceraea</taxon>
    </lineage>
</organism>
<reference evidence="11" key="2">
    <citation type="submission" date="2018-07" db="EMBL/GenBank/DDBJ databases">
        <authorList>
            <person name="Mckenzie S.K."/>
            <person name="Kronauer D.J.C."/>
        </authorList>
    </citation>
    <scope>NUCLEOTIDE SEQUENCE</scope>
    <source>
        <strain evidence="11">Clonal line C1</strain>
    </source>
</reference>
<evidence type="ECO:0000256" key="7">
    <source>
        <dbReference type="ARBA" id="ARBA00023136"/>
    </source>
</evidence>
<feature type="transmembrane region" description="Helical" evidence="9">
    <location>
        <begin position="21"/>
        <end position="43"/>
    </location>
</feature>
<dbReference type="GO" id="GO:0045048">
    <property type="term" value="P:protein insertion into ER membrane"/>
    <property type="evidence" value="ECO:0007669"/>
    <property type="project" value="TreeGrafter"/>
</dbReference>
<evidence type="ECO:0000256" key="2">
    <source>
        <dbReference type="ARBA" id="ARBA00005999"/>
    </source>
</evidence>
<feature type="transmembrane region" description="Helical" evidence="9">
    <location>
        <begin position="296"/>
        <end position="317"/>
    </location>
</feature>
<dbReference type="AlphaFoldDB" id="A0A3L8DNM8"/>
<evidence type="ECO:0000256" key="5">
    <source>
        <dbReference type="ARBA" id="ARBA00022927"/>
    </source>
</evidence>
<comment type="subcellular location">
    <subcellularLocation>
        <location evidence="1">Membrane</location>
        <topology evidence="1">Multi-pass membrane protein</topology>
    </subcellularLocation>
</comment>
<keyword evidence="7 8" id="KW-0472">Membrane</keyword>
<name>A0A3L8DNM8_OOCBI</name>
<keyword evidence="6 9" id="KW-1133">Transmembrane helix</keyword>
<dbReference type="PANTHER" id="PTHR12371:SF11">
    <property type="entry name" value="TRANSLOCATING CHAIN-ASSOCIATED MEMBRANE PROTEIN"/>
    <property type="match status" value="1"/>
</dbReference>
<feature type="transmembrane region" description="Helical" evidence="9">
    <location>
        <begin position="123"/>
        <end position="142"/>
    </location>
</feature>
<dbReference type="Pfam" id="PF03798">
    <property type="entry name" value="TRAM_LAG1_CLN8"/>
    <property type="match status" value="1"/>
</dbReference>
<feature type="transmembrane region" description="Helical" evidence="9">
    <location>
        <begin position="162"/>
        <end position="184"/>
    </location>
</feature>
<keyword evidence="5" id="KW-0653">Protein transport</keyword>
<gene>
    <name evidence="11" type="ORF">DMN91_006430</name>
</gene>
<dbReference type="InterPro" id="IPR016447">
    <property type="entry name" value="Translocation_assoc_membrane"/>
</dbReference>
<evidence type="ECO:0000256" key="3">
    <source>
        <dbReference type="ARBA" id="ARBA00022448"/>
    </source>
</evidence>
<dbReference type="OrthoDB" id="3053196at2759"/>
<evidence type="ECO:0000259" key="10">
    <source>
        <dbReference type="PROSITE" id="PS50922"/>
    </source>
</evidence>
<feature type="domain" description="TLC" evidence="10">
    <location>
        <begin position="117"/>
        <end position="327"/>
    </location>
</feature>
<protein>
    <recommendedName>
        <fullName evidence="10">TLC domain-containing protein</fullName>
    </recommendedName>
</protein>
<feature type="transmembrane region" description="Helical" evidence="9">
    <location>
        <begin position="83"/>
        <end position="102"/>
    </location>
</feature>
<keyword evidence="4 8" id="KW-0812">Transmembrane</keyword>
<evidence type="ECO:0000256" key="6">
    <source>
        <dbReference type="ARBA" id="ARBA00022989"/>
    </source>
</evidence>
<dbReference type="PANTHER" id="PTHR12371">
    <property type="entry name" value="TRANSLOCATION ASSOCIATED MEMBRANE PROTEIN"/>
    <property type="match status" value="1"/>
</dbReference>
<feature type="transmembrane region" description="Helical" evidence="9">
    <location>
        <begin position="352"/>
        <end position="374"/>
    </location>
</feature>
<dbReference type="SMART" id="SM00724">
    <property type="entry name" value="TLC"/>
    <property type="match status" value="1"/>
</dbReference>
<keyword evidence="3" id="KW-0813">Transport</keyword>
<evidence type="ECO:0000313" key="11">
    <source>
        <dbReference type="EMBL" id="RLU22050.1"/>
    </source>
</evidence>
<evidence type="ECO:0000256" key="4">
    <source>
        <dbReference type="ARBA" id="ARBA00022692"/>
    </source>
</evidence>
<proteinExistence type="inferred from homology"/>
<dbReference type="PROSITE" id="PS50922">
    <property type="entry name" value="TLC"/>
    <property type="match status" value="1"/>
</dbReference>
<comment type="caution">
    <text evidence="11">The sequence shown here is derived from an EMBL/GenBank/DDBJ whole genome shotgun (WGS) entry which is preliminary data.</text>
</comment>
<dbReference type="GO" id="GO:0005789">
    <property type="term" value="C:endoplasmic reticulum membrane"/>
    <property type="evidence" value="ECO:0007669"/>
    <property type="project" value="TreeGrafter"/>
</dbReference>
<reference evidence="11" key="1">
    <citation type="journal article" date="2018" name="Genome Res.">
        <title>The genomic architecture and molecular evolution of ant odorant receptors.</title>
        <authorList>
            <person name="McKenzie S.K."/>
            <person name="Kronauer D.J.C."/>
        </authorList>
    </citation>
    <scope>NUCLEOTIDE SEQUENCE [LARGE SCALE GENOMIC DNA]</scope>
    <source>
        <strain evidence="11">Clonal line C1</strain>
    </source>
</reference>
<feature type="transmembrane region" description="Helical" evidence="9">
    <location>
        <begin position="250"/>
        <end position="276"/>
    </location>
</feature>
<feature type="transmembrane region" description="Helical" evidence="9">
    <location>
        <begin position="218"/>
        <end position="238"/>
    </location>
</feature>
<comment type="similarity">
    <text evidence="2">Belongs to the TRAM family.</text>
</comment>
<dbReference type="EMBL" id="QOIP01000006">
    <property type="protein sequence ID" value="RLU22050.1"/>
    <property type="molecule type" value="Genomic_DNA"/>
</dbReference>
<feature type="transmembrane region" description="Helical" evidence="9">
    <location>
        <begin position="196"/>
        <end position="212"/>
    </location>
</feature>
<dbReference type="InterPro" id="IPR006634">
    <property type="entry name" value="TLC-dom"/>
</dbReference>
<evidence type="ECO:0000256" key="1">
    <source>
        <dbReference type="ARBA" id="ARBA00004141"/>
    </source>
</evidence>
<accession>A0A3L8DNM8</accession>
<dbReference type="Proteomes" id="UP000279307">
    <property type="component" value="Chromosome 6"/>
</dbReference>